<dbReference type="GO" id="GO:0051213">
    <property type="term" value="F:dioxygenase activity"/>
    <property type="evidence" value="ECO:0007669"/>
    <property type="project" value="UniProtKB-KW"/>
</dbReference>
<evidence type="ECO:0000313" key="2">
    <source>
        <dbReference type="EMBL" id="UOE43222.1"/>
    </source>
</evidence>
<reference evidence="2 3" key="1">
    <citation type="submission" date="2022-03" db="EMBL/GenBank/DDBJ databases">
        <title>Mucilaginibacter sp. isolated from the gut of Protaetia brevitarsis seulensis larvae.</title>
        <authorList>
            <person name="Won M."/>
            <person name="Kim S.-J."/>
            <person name="Kwon S.-W."/>
        </authorList>
    </citation>
    <scope>NUCLEOTIDE SEQUENCE [LARGE SCALE GENOMIC DNA]</scope>
    <source>
        <strain evidence="2 3">CFWR-12</strain>
    </source>
</reference>
<keyword evidence="1" id="KW-0812">Transmembrane</keyword>
<proteinExistence type="predicted"/>
<organism evidence="2 3">
    <name type="scientific">Agromyces larvae</name>
    <dbReference type="NCBI Taxonomy" id="2929802"/>
    <lineage>
        <taxon>Bacteria</taxon>
        <taxon>Bacillati</taxon>
        <taxon>Actinomycetota</taxon>
        <taxon>Actinomycetes</taxon>
        <taxon>Micrococcales</taxon>
        <taxon>Microbacteriaceae</taxon>
        <taxon>Agromyces</taxon>
    </lineage>
</organism>
<protein>
    <submittedName>
        <fullName evidence="2">Aromatic ring-opening dioxygenase LigA</fullName>
    </submittedName>
</protein>
<dbReference type="EMBL" id="CP094528">
    <property type="protein sequence ID" value="UOE43222.1"/>
    <property type="molecule type" value="Genomic_DNA"/>
</dbReference>
<accession>A0ABY4BVI5</accession>
<evidence type="ECO:0000313" key="3">
    <source>
        <dbReference type="Proteomes" id="UP000832097"/>
    </source>
</evidence>
<keyword evidence="2" id="KW-0560">Oxidoreductase</keyword>
<sequence>MSAEDFETGTAVLSAGRVKGVRLVGLAGIIGGILLIIVAILAWIMVTTELRAESITVPDDAMAFQGQQVSGPLTAYVQAEIIREHALAASGGKTFAQLSQDDPVRATMANASFLRASLFTSVVSYGVALFAAAAGLLFLLFGWALRALVPPLPRTAS</sequence>
<feature type="transmembrane region" description="Helical" evidence="1">
    <location>
        <begin position="122"/>
        <end position="145"/>
    </location>
</feature>
<evidence type="ECO:0000256" key="1">
    <source>
        <dbReference type="SAM" id="Phobius"/>
    </source>
</evidence>
<feature type="transmembrane region" description="Helical" evidence="1">
    <location>
        <begin position="23"/>
        <end position="46"/>
    </location>
</feature>
<dbReference type="Proteomes" id="UP000832097">
    <property type="component" value="Chromosome"/>
</dbReference>
<dbReference type="RefSeq" id="WP_243554184.1">
    <property type="nucleotide sequence ID" value="NZ_CP094528.1"/>
</dbReference>
<keyword evidence="3" id="KW-1185">Reference proteome</keyword>
<gene>
    <name evidence="2" type="ORF">MTO99_13640</name>
</gene>
<keyword evidence="2" id="KW-0223">Dioxygenase</keyword>
<keyword evidence="1" id="KW-1133">Transmembrane helix</keyword>
<keyword evidence="1" id="KW-0472">Membrane</keyword>
<name>A0ABY4BVI5_9MICO</name>